<sequence>MKVLQIIPQLETGGAERTTIEVAQALVQGGHEALVASEGGAMEADLAEAGAELIRLPMATKNVFKAWSNAGALKRLIRSRGIDIVHARSRAPAWSAFKAARETHTPFVTTYHGTYNAKSSLKRFYNSVMARGDRVIANSEFIRDHIVAEHGLSEDRITVIPRGVDAGRFEMTEAVRQRGRDLAAQWSLPDGAFIAILPARLTRWKGQLVAIEAMGRLKAMGAELPLLLLVGSDQGRFAFQDELKLAIDRFGLDNYVRITGHCGDMPAAFSLADVALNPSTDPEAFGRTAAEASAAGLPVIVSDHGGAREVVEHAVTGWRTLPGDAAELAKTLQSVMMLDTAARNAMGVAGRARILERFTVSALQESTLRVYRELLE</sequence>
<dbReference type="SUPFAM" id="SSF53756">
    <property type="entry name" value="UDP-Glycosyltransferase/glycogen phosphorylase"/>
    <property type="match status" value="1"/>
</dbReference>
<dbReference type="RefSeq" id="WP_330199983.1">
    <property type="nucleotide sequence ID" value="NZ_JAZDRP010000011.1"/>
</dbReference>
<evidence type="ECO:0000259" key="4">
    <source>
        <dbReference type="Pfam" id="PF00534"/>
    </source>
</evidence>
<evidence type="ECO:0000313" key="6">
    <source>
        <dbReference type="EMBL" id="MEE2527321.1"/>
    </source>
</evidence>
<dbReference type="Proteomes" id="UP001354971">
    <property type="component" value="Unassembled WGS sequence"/>
</dbReference>
<accession>A0ABU7LTS7</accession>
<dbReference type="EMBL" id="JAZDRP010000011">
    <property type="protein sequence ID" value="MEE2527321.1"/>
    <property type="molecule type" value="Genomic_DNA"/>
</dbReference>
<dbReference type="PANTHER" id="PTHR12526">
    <property type="entry name" value="GLYCOSYLTRANSFERASE"/>
    <property type="match status" value="1"/>
</dbReference>
<dbReference type="Gene3D" id="3.40.50.2000">
    <property type="entry name" value="Glycogen Phosphorylase B"/>
    <property type="match status" value="2"/>
</dbReference>
<dbReference type="Pfam" id="PF00534">
    <property type="entry name" value="Glycos_transf_1"/>
    <property type="match status" value="1"/>
</dbReference>
<feature type="domain" description="Glycosyl transferase family 1" evidence="4">
    <location>
        <begin position="184"/>
        <end position="351"/>
    </location>
</feature>
<dbReference type="InterPro" id="IPR028098">
    <property type="entry name" value="Glyco_trans_4-like_N"/>
</dbReference>
<evidence type="ECO:0000256" key="3">
    <source>
        <dbReference type="ARBA" id="ARBA00022679"/>
    </source>
</evidence>
<comment type="caution">
    <text evidence="6">The sequence shown here is derived from an EMBL/GenBank/DDBJ whole genome shotgun (WGS) entry which is preliminary data.</text>
</comment>
<dbReference type="PANTHER" id="PTHR12526:SF640">
    <property type="entry name" value="COLANIC ACID BIOSYNTHESIS GLYCOSYLTRANSFERASE WCAL-RELATED"/>
    <property type="match status" value="1"/>
</dbReference>
<dbReference type="InterPro" id="IPR001296">
    <property type="entry name" value="Glyco_trans_1"/>
</dbReference>
<name>A0ABU7LTS7_9PROT</name>
<reference evidence="6 7" key="1">
    <citation type="submission" date="2024-01" db="EMBL/GenBank/DDBJ databases">
        <title>Hyphobacterium bacterium isolated from marine sediment.</title>
        <authorList>
            <person name="Zhao S."/>
        </authorList>
    </citation>
    <scope>NUCLEOTIDE SEQUENCE [LARGE SCALE GENOMIC DNA]</scope>
    <source>
        <strain evidence="7">HN65</strain>
    </source>
</reference>
<feature type="domain" description="Glycosyltransferase subfamily 4-like N-terminal" evidence="5">
    <location>
        <begin position="13"/>
        <end position="167"/>
    </location>
</feature>
<evidence type="ECO:0000256" key="1">
    <source>
        <dbReference type="ARBA" id="ARBA00009481"/>
    </source>
</evidence>
<dbReference type="CDD" id="cd03819">
    <property type="entry name" value="GT4_WavL-like"/>
    <property type="match status" value="1"/>
</dbReference>
<protein>
    <submittedName>
        <fullName evidence="6">Glycosyltransferase family 4 protein</fullName>
    </submittedName>
</protein>
<proteinExistence type="inferred from homology"/>
<keyword evidence="2" id="KW-0328">Glycosyltransferase</keyword>
<gene>
    <name evidence="6" type="ORF">V0U79_13220</name>
</gene>
<keyword evidence="3" id="KW-0808">Transferase</keyword>
<comment type="similarity">
    <text evidence="1">Belongs to the glycosyltransferase group 1 family. Glycosyltransferase 4 subfamily.</text>
</comment>
<evidence type="ECO:0000259" key="5">
    <source>
        <dbReference type="Pfam" id="PF13439"/>
    </source>
</evidence>
<keyword evidence="7" id="KW-1185">Reference proteome</keyword>
<evidence type="ECO:0000256" key="2">
    <source>
        <dbReference type="ARBA" id="ARBA00022676"/>
    </source>
</evidence>
<evidence type="ECO:0000313" key="7">
    <source>
        <dbReference type="Proteomes" id="UP001354971"/>
    </source>
</evidence>
<dbReference type="Pfam" id="PF13439">
    <property type="entry name" value="Glyco_transf_4"/>
    <property type="match status" value="1"/>
</dbReference>
<organism evidence="6 7">
    <name type="scientific">Hyphobacterium lacteum</name>
    <dbReference type="NCBI Taxonomy" id="3116575"/>
    <lineage>
        <taxon>Bacteria</taxon>
        <taxon>Pseudomonadati</taxon>
        <taxon>Pseudomonadota</taxon>
        <taxon>Alphaproteobacteria</taxon>
        <taxon>Maricaulales</taxon>
        <taxon>Maricaulaceae</taxon>
        <taxon>Hyphobacterium</taxon>
    </lineage>
</organism>